<dbReference type="AlphaFoldDB" id="A0A0N5BKB2"/>
<dbReference type="InterPro" id="IPR003591">
    <property type="entry name" value="Leu-rich_rpt_typical-subtyp"/>
</dbReference>
<keyword evidence="3" id="KW-0175">Coiled coil</keyword>
<proteinExistence type="predicted"/>
<evidence type="ECO:0000256" key="2">
    <source>
        <dbReference type="ARBA" id="ARBA00022737"/>
    </source>
</evidence>
<evidence type="ECO:0000256" key="1">
    <source>
        <dbReference type="ARBA" id="ARBA00022614"/>
    </source>
</evidence>
<dbReference type="Pfam" id="PF12799">
    <property type="entry name" value="LRR_4"/>
    <property type="match status" value="1"/>
</dbReference>
<sequence length="746" mass="84410">MATENNSTKARLNLMDQTCNTPTSPSHNQMNMEEPIIDGGSLNLSGLGISRINLKFKDKYKNLRKLDISNNAFHTASGFKYFFDLEELNASNNCVQHLYFVQPLARSIKILDLSHNGLKQVESEIFCKLYFLEECDLSYNQITKVRLSHDLPRLRHLSFANNFITSIPLINNFSSLTTLNLANNQLSCLLDISKSLPGTLKHLDISGNVITDITEFMYIRGMELLSLKIENNPCVKTNGRAFCYRAYFAALVRSLTELDGFLVDDVDKLKGEFLTMNGIFIKFKPKVTSHTALCEFLTEQCPLSDVPNSSGRMSLKSVTGEKFSKIYDSFRSNSSVSSFNDENVSPRNSRIPQTKINIRHMPKSHPNNSVINGVADASFKLNNLRLDNVEPLNELDLTHELLESEDDCVDSGTRSVSQSSNVDSARTVQEISSNSERPVLSTNQLSSTNRLNGSEKVGSLQYHSLESLSEESIEDSKKLHKQASAREVLKDKYHIIADIDKINIRSSKVDIVVVSDKQKEPPIEVENVMEVTPREEVAKESSSKKRVLRMIPISKKRKTYNKERYSTLMRSIKGSRMEFEKQIKSANDEIKSLKEENEKIRLDLHGSLEEYKEVINSHAISITCLQDKIHEQQKSIDDLKSIISKVYPVVRITDVTKAKNDVIEIQWTNEQCILNSIKGYDVYVDNKYAGLFKGANKFISIAKLDLTTDHEVKIKCVVEGMEDIADLPSTTFKLKKKQSSNHNNDD</sequence>
<dbReference type="PANTHER" id="PTHR15454">
    <property type="entry name" value="NISCHARIN RELATED"/>
    <property type="match status" value="1"/>
</dbReference>
<dbReference type="Proteomes" id="UP000046392">
    <property type="component" value="Unplaced"/>
</dbReference>
<dbReference type="Pfam" id="PF13516">
    <property type="entry name" value="LRR_6"/>
    <property type="match status" value="1"/>
</dbReference>
<evidence type="ECO:0000256" key="3">
    <source>
        <dbReference type="SAM" id="Coils"/>
    </source>
</evidence>
<protein>
    <submittedName>
        <fullName evidence="6">Serine/threonine-protein kinase 11-interacting protein</fullName>
    </submittedName>
</protein>
<dbReference type="WBParaSite" id="SPAL_0000637100.1">
    <property type="protein sequence ID" value="SPAL_0000637100.1"/>
    <property type="gene ID" value="SPAL_0000637100"/>
</dbReference>
<name>A0A0N5BKB2_STREA</name>
<dbReference type="STRING" id="174720.A0A0N5BKB2"/>
<dbReference type="Gene3D" id="3.80.10.10">
    <property type="entry name" value="Ribonuclease Inhibitor"/>
    <property type="match status" value="2"/>
</dbReference>
<evidence type="ECO:0000313" key="5">
    <source>
        <dbReference type="Proteomes" id="UP000046392"/>
    </source>
</evidence>
<feature type="region of interest" description="Disordered" evidence="4">
    <location>
        <begin position="406"/>
        <end position="455"/>
    </location>
</feature>
<dbReference type="SMART" id="SM00369">
    <property type="entry name" value="LRR_TYP"/>
    <property type="match status" value="3"/>
</dbReference>
<reference evidence="6" key="1">
    <citation type="submission" date="2017-02" db="UniProtKB">
        <authorList>
            <consortium name="WormBaseParasite"/>
        </authorList>
    </citation>
    <scope>IDENTIFICATION</scope>
</reference>
<keyword evidence="5" id="KW-1185">Reference proteome</keyword>
<dbReference type="Pfam" id="PF00560">
    <property type="entry name" value="LRR_1"/>
    <property type="match status" value="1"/>
</dbReference>
<dbReference type="InterPro" id="IPR032675">
    <property type="entry name" value="LRR_dom_sf"/>
</dbReference>
<dbReference type="InterPro" id="IPR001611">
    <property type="entry name" value="Leu-rich_rpt"/>
</dbReference>
<organism evidence="5 6">
    <name type="scientific">Strongyloides papillosus</name>
    <name type="common">Intestinal threadworm</name>
    <dbReference type="NCBI Taxonomy" id="174720"/>
    <lineage>
        <taxon>Eukaryota</taxon>
        <taxon>Metazoa</taxon>
        <taxon>Ecdysozoa</taxon>
        <taxon>Nematoda</taxon>
        <taxon>Chromadorea</taxon>
        <taxon>Rhabditida</taxon>
        <taxon>Tylenchina</taxon>
        <taxon>Panagrolaimomorpha</taxon>
        <taxon>Strongyloidoidea</taxon>
        <taxon>Strongyloididae</taxon>
        <taxon>Strongyloides</taxon>
    </lineage>
</organism>
<dbReference type="GO" id="GO:0005737">
    <property type="term" value="C:cytoplasm"/>
    <property type="evidence" value="ECO:0007669"/>
    <property type="project" value="TreeGrafter"/>
</dbReference>
<accession>A0A0N5BKB2</accession>
<evidence type="ECO:0000313" key="6">
    <source>
        <dbReference type="WBParaSite" id="SPAL_0000637100.1"/>
    </source>
</evidence>
<dbReference type="PANTHER" id="PTHR15454:SF56">
    <property type="entry name" value="PROTEIN PHOSPHATASE 1 REGULATORY SUBUNIT 7-RELATED"/>
    <property type="match status" value="1"/>
</dbReference>
<feature type="coiled-coil region" evidence="3">
    <location>
        <begin position="569"/>
        <end position="610"/>
    </location>
</feature>
<dbReference type="InterPro" id="IPR025875">
    <property type="entry name" value="Leu-rich_rpt_4"/>
</dbReference>
<dbReference type="SUPFAM" id="SSF52058">
    <property type="entry name" value="L domain-like"/>
    <property type="match status" value="1"/>
</dbReference>
<feature type="compositionally biased region" description="Polar residues" evidence="4">
    <location>
        <begin position="412"/>
        <end position="452"/>
    </location>
</feature>
<dbReference type="PROSITE" id="PS51450">
    <property type="entry name" value="LRR"/>
    <property type="match status" value="4"/>
</dbReference>
<evidence type="ECO:0000256" key="4">
    <source>
        <dbReference type="SAM" id="MobiDB-lite"/>
    </source>
</evidence>
<keyword evidence="2" id="KW-0677">Repeat</keyword>
<keyword evidence="1" id="KW-0433">Leucine-rich repeat</keyword>